<dbReference type="Pfam" id="PF00207">
    <property type="entry name" value="A2M"/>
    <property type="match status" value="1"/>
</dbReference>
<dbReference type="PANTHER" id="PTHR11412">
    <property type="entry name" value="MACROGLOBULIN / COMPLEMENT"/>
    <property type="match status" value="1"/>
</dbReference>
<feature type="domain" description="Alpha-2-macroglobulin bait region" evidence="4">
    <location>
        <begin position="46"/>
        <end position="174"/>
    </location>
</feature>
<dbReference type="SMART" id="SM01359">
    <property type="entry name" value="A2M_N_2"/>
    <property type="match status" value="2"/>
</dbReference>
<evidence type="ECO:0000256" key="3">
    <source>
        <dbReference type="SAM" id="MobiDB-lite"/>
    </source>
</evidence>
<evidence type="ECO:0000259" key="4">
    <source>
        <dbReference type="SMART" id="SM01359"/>
    </source>
</evidence>
<dbReference type="PANTHER" id="PTHR11412:SF136">
    <property type="entry name" value="CD109 ANTIGEN"/>
    <property type="match status" value="1"/>
</dbReference>
<dbReference type="Gene3D" id="2.60.40.10">
    <property type="entry name" value="Immunoglobulins"/>
    <property type="match status" value="1"/>
</dbReference>
<evidence type="ECO:0000256" key="2">
    <source>
        <dbReference type="ARBA" id="ARBA00022966"/>
    </source>
</evidence>
<dbReference type="SMART" id="SM01360">
    <property type="entry name" value="A2M"/>
    <property type="match status" value="1"/>
</dbReference>
<protein>
    <recommendedName>
        <fullName evidence="9">Alpha-2-macroglobulin domain-containing protein</fullName>
    </recommendedName>
</protein>
<feature type="domain" description="Alpha-2-macroglobulin" evidence="5">
    <location>
        <begin position="466"/>
        <end position="556"/>
    </location>
</feature>
<sequence>MASYTILQSVEIRGCIVNFQANCLDNKVTAYKSGIRKFKSPNDAGIQVTLRNSDEFIKRTDQHVTFDVHSTESISGFSYVLLSKGSIVYTDNHASSSPTTKHTIILPMTPEMAHKLAPSGRLNIWYLTSTGEIVTDSLELKVEGAFLNEANCLDNKVTAYKSGIRKFKSPNDAGIQVTLRNSDEFIKRTDQHVTFDVHSTESISGFSYVLLSKGSIVYTDNHASSSPTTKHTIILPMTPEMAHKLAPSGRLNIWYLTSTGEIVTDSLELKVEGAFLNEVELNFAEAEMRPRQINALNVQANPGSLIGVLAVDKRVLLLKQGNDLGKDEVVSDLKKYDSSLKPGGSPGGSDSSEIFESSGLIVFIDDPVEPVEEDESPSIRSFEWLIPIGVMFPRAPSSRLTPKSLKPSSIDDEILRTLREMQRAREVASTPPERVTELPRARTVSPDKPQRPLAQPALVRSHFPESWIWTELHLSDSGNATIECTVPDTITSWVATAFAMNRETGLGFSSPAEMTTFTPFFLSLNLPYSVIRGEEFALAVTVFNYLPTNQEGASNLKNQYCQICPHGNCCSASRGAGRDNTFTS</sequence>
<evidence type="ECO:0008006" key="9">
    <source>
        <dbReference type="Google" id="ProtNLM"/>
    </source>
</evidence>
<dbReference type="InterPro" id="IPR013783">
    <property type="entry name" value="Ig-like_fold"/>
</dbReference>
<feature type="domain" description="Alpha-2-macroglobulin bait region" evidence="4">
    <location>
        <begin position="175"/>
        <end position="318"/>
    </location>
</feature>
<dbReference type="GO" id="GO:0004866">
    <property type="term" value="F:endopeptidase inhibitor activity"/>
    <property type="evidence" value="ECO:0007669"/>
    <property type="project" value="InterPro"/>
</dbReference>
<dbReference type="Proteomes" id="UP000014760">
    <property type="component" value="Unassembled WGS sequence"/>
</dbReference>
<evidence type="ECO:0000313" key="6">
    <source>
        <dbReference type="EMBL" id="ELU17714.1"/>
    </source>
</evidence>
<dbReference type="InterPro" id="IPR050473">
    <property type="entry name" value="A2M/Complement_sys"/>
</dbReference>
<proteinExistence type="predicted"/>
<dbReference type="EnsemblMetazoa" id="CapteT217854">
    <property type="protein sequence ID" value="CapteP217854"/>
    <property type="gene ID" value="CapteG217854"/>
</dbReference>
<evidence type="ECO:0000256" key="1">
    <source>
        <dbReference type="ARBA" id="ARBA00022729"/>
    </source>
</evidence>
<reference evidence="6 8" key="2">
    <citation type="journal article" date="2013" name="Nature">
        <title>Insights into bilaterian evolution from three spiralian genomes.</title>
        <authorList>
            <person name="Simakov O."/>
            <person name="Marletaz F."/>
            <person name="Cho S.J."/>
            <person name="Edsinger-Gonzales E."/>
            <person name="Havlak P."/>
            <person name="Hellsten U."/>
            <person name="Kuo D.H."/>
            <person name="Larsson T."/>
            <person name="Lv J."/>
            <person name="Arendt D."/>
            <person name="Savage R."/>
            <person name="Osoegawa K."/>
            <person name="de Jong P."/>
            <person name="Grimwood J."/>
            <person name="Chapman J.A."/>
            <person name="Shapiro H."/>
            <person name="Aerts A."/>
            <person name="Otillar R.P."/>
            <person name="Terry A.Y."/>
            <person name="Boore J.L."/>
            <person name="Grigoriev I.V."/>
            <person name="Lindberg D.R."/>
            <person name="Seaver E.C."/>
            <person name="Weisblat D.A."/>
            <person name="Putnam N.H."/>
            <person name="Rokhsar D.S."/>
        </authorList>
    </citation>
    <scope>NUCLEOTIDE SEQUENCE</scope>
    <source>
        <strain evidence="6 8">I ESC-2004</strain>
    </source>
</reference>
<dbReference type="InterPro" id="IPR001599">
    <property type="entry name" value="Macroglobln_a2"/>
</dbReference>
<dbReference type="EMBL" id="AMQN01003984">
    <property type="status" value="NOT_ANNOTATED_CDS"/>
    <property type="molecule type" value="Genomic_DNA"/>
</dbReference>
<organism evidence="6">
    <name type="scientific">Capitella teleta</name>
    <name type="common">Polychaete worm</name>
    <dbReference type="NCBI Taxonomy" id="283909"/>
    <lineage>
        <taxon>Eukaryota</taxon>
        <taxon>Metazoa</taxon>
        <taxon>Spiralia</taxon>
        <taxon>Lophotrochozoa</taxon>
        <taxon>Annelida</taxon>
        <taxon>Polychaeta</taxon>
        <taxon>Sedentaria</taxon>
        <taxon>Scolecida</taxon>
        <taxon>Capitellidae</taxon>
        <taxon>Capitella</taxon>
    </lineage>
</organism>
<dbReference type="Gene3D" id="6.20.50.160">
    <property type="match status" value="1"/>
</dbReference>
<dbReference type="STRING" id="283909.R7VGJ0"/>
<reference evidence="8" key="1">
    <citation type="submission" date="2012-12" db="EMBL/GenBank/DDBJ databases">
        <authorList>
            <person name="Hellsten U."/>
            <person name="Grimwood J."/>
            <person name="Chapman J.A."/>
            <person name="Shapiro H."/>
            <person name="Aerts A."/>
            <person name="Otillar R.P."/>
            <person name="Terry A.Y."/>
            <person name="Boore J.L."/>
            <person name="Simakov O."/>
            <person name="Marletaz F."/>
            <person name="Cho S.-J."/>
            <person name="Edsinger-Gonzales E."/>
            <person name="Havlak P."/>
            <person name="Kuo D.-H."/>
            <person name="Larsson T."/>
            <person name="Lv J."/>
            <person name="Arendt D."/>
            <person name="Savage R."/>
            <person name="Osoegawa K."/>
            <person name="de Jong P."/>
            <person name="Lindberg D.R."/>
            <person name="Seaver E.C."/>
            <person name="Weisblat D.A."/>
            <person name="Putnam N.H."/>
            <person name="Grigoriev I.V."/>
            <person name="Rokhsar D.S."/>
        </authorList>
    </citation>
    <scope>NUCLEOTIDE SEQUENCE</scope>
    <source>
        <strain evidence="8">I ESC-2004</strain>
    </source>
</reference>
<dbReference type="Gene3D" id="2.60.40.1930">
    <property type="match status" value="2"/>
</dbReference>
<keyword evidence="2" id="KW-0882">Thioester bond</keyword>
<dbReference type="EMBL" id="KB292365">
    <property type="protein sequence ID" value="ELU17714.1"/>
    <property type="molecule type" value="Genomic_DNA"/>
</dbReference>
<name>R7VGJ0_CAPTE</name>
<dbReference type="Pfam" id="PF07703">
    <property type="entry name" value="A2M_BRD"/>
    <property type="match status" value="2"/>
</dbReference>
<dbReference type="EMBL" id="AMQN01003982">
    <property type="status" value="NOT_ANNOTATED_CDS"/>
    <property type="molecule type" value="Genomic_DNA"/>
</dbReference>
<reference evidence="7" key="3">
    <citation type="submission" date="2015-06" db="UniProtKB">
        <authorList>
            <consortium name="EnsemblMetazoa"/>
        </authorList>
    </citation>
    <scope>IDENTIFICATION</scope>
</reference>
<evidence type="ECO:0000313" key="8">
    <source>
        <dbReference type="Proteomes" id="UP000014760"/>
    </source>
</evidence>
<dbReference type="SUPFAM" id="SSF81296">
    <property type="entry name" value="E set domains"/>
    <property type="match status" value="1"/>
</dbReference>
<evidence type="ECO:0000259" key="5">
    <source>
        <dbReference type="SMART" id="SM01360"/>
    </source>
</evidence>
<dbReference type="AlphaFoldDB" id="R7VGJ0"/>
<dbReference type="InterPro" id="IPR014756">
    <property type="entry name" value="Ig_E-set"/>
</dbReference>
<dbReference type="OrthoDB" id="9998011at2759"/>
<keyword evidence="1" id="KW-0732">Signal</keyword>
<dbReference type="InterPro" id="IPR011625">
    <property type="entry name" value="A2M_N_BRD"/>
</dbReference>
<feature type="region of interest" description="Disordered" evidence="3">
    <location>
        <begin position="423"/>
        <end position="455"/>
    </location>
</feature>
<dbReference type="Gene3D" id="2.20.130.20">
    <property type="match status" value="1"/>
</dbReference>
<accession>R7VGJ0</accession>
<gene>
    <name evidence="6" type="ORF">CAPTEDRAFT_217854</name>
</gene>
<evidence type="ECO:0000313" key="7">
    <source>
        <dbReference type="EnsemblMetazoa" id="CapteP217854"/>
    </source>
</evidence>
<keyword evidence="8" id="KW-1185">Reference proteome</keyword>
<dbReference type="OMA" id="RSCENRT"/>
<dbReference type="HOGENOM" id="CLU_467136_0_0_1"/>
<dbReference type="EMBL" id="AMQN01003983">
    <property type="status" value="NOT_ANNOTATED_CDS"/>
    <property type="molecule type" value="Genomic_DNA"/>
</dbReference>